<feature type="compositionally biased region" description="Polar residues" evidence="1">
    <location>
        <begin position="750"/>
        <end position="763"/>
    </location>
</feature>
<dbReference type="OrthoDB" id="6365676at2759"/>
<evidence type="ECO:0000256" key="1">
    <source>
        <dbReference type="SAM" id="MobiDB-lite"/>
    </source>
</evidence>
<name>G8BXZ7_TETPH</name>
<feature type="region of interest" description="Disordered" evidence="1">
    <location>
        <begin position="259"/>
        <end position="303"/>
    </location>
</feature>
<dbReference type="HOGENOM" id="CLU_287457_0_0_1"/>
<dbReference type="PANTHER" id="PTHR28196:SF1">
    <property type="entry name" value="NUCLEOLAR PROTEIN NET1-RELATED"/>
    <property type="match status" value="1"/>
</dbReference>
<gene>
    <name evidence="3" type="primary">TPHA0I02740</name>
    <name evidence="3" type="ordered locus">TPHA_0I02740</name>
</gene>
<feature type="compositionally biased region" description="Polar residues" evidence="1">
    <location>
        <begin position="947"/>
        <end position="971"/>
    </location>
</feature>
<feature type="compositionally biased region" description="Pro residues" evidence="1">
    <location>
        <begin position="288"/>
        <end position="297"/>
    </location>
</feature>
<evidence type="ECO:0000259" key="2">
    <source>
        <dbReference type="Pfam" id="PF10407"/>
    </source>
</evidence>
<dbReference type="AlphaFoldDB" id="G8BXZ7"/>
<feature type="region of interest" description="Disordered" evidence="1">
    <location>
        <begin position="883"/>
        <end position="1009"/>
    </location>
</feature>
<dbReference type="STRING" id="1071381.G8BXZ7"/>
<dbReference type="KEGG" id="tpf:TPHA_0I02740"/>
<organism evidence="3 4">
    <name type="scientific">Tetrapisispora phaffii (strain ATCC 24235 / CBS 4417 / NBRC 1672 / NRRL Y-8282 / UCD 70-5)</name>
    <name type="common">Yeast</name>
    <name type="synonym">Fabospora phaffii</name>
    <dbReference type="NCBI Taxonomy" id="1071381"/>
    <lineage>
        <taxon>Eukaryota</taxon>
        <taxon>Fungi</taxon>
        <taxon>Dikarya</taxon>
        <taxon>Ascomycota</taxon>
        <taxon>Saccharomycotina</taxon>
        <taxon>Saccharomycetes</taxon>
        <taxon>Saccharomycetales</taxon>
        <taxon>Saccharomycetaceae</taxon>
        <taxon>Tetrapisispora</taxon>
    </lineage>
</organism>
<dbReference type="RefSeq" id="XP_003687209.1">
    <property type="nucleotide sequence ID" value="XM_003687161.1"/>
</dbReference>
<sequence length="1072" mass="117602">MMYKIQVILIPPNSIDNSYYRVTSSNAFINNLNINNENATLNKAPFNGSGFTGYGNDQNINKPNSNDSMIGSSYNSMIFNPYNSMPNTNLLLLFPNYKKFLLFTKPDNTLLTVSNEIVTKCLKLYPGGENEIDILSLQDINNCDLDPDFIVKDVFVTDNIIKVILKNDINITSPSSLFSSNKKQKINNGTSINTQIPPYQPLQAAPVNTQNGYSNANGGITVIKKRQGSGNNIIRNGLTSNTMRISTPLVHQIYSRTNKHLNNSDDENENVDDGNDNNDMEAMDRSFLPPPHQPQSPPIRISSDFDSTKKIKSLVEDDTVSKSETVDPVKAKQQRIFLGTPIRNASMPNGVCLTGQKVMSEQRYSSLDAKSSIFANTRSISTVCKGNDKIALNDSRITSGMLSIPEPKLSEVEKQLHEGPSSPSTILPPKPDRIPMKKPYIPDNSDSDSDSDYMSDSSSSINSESSPSIEVKQNIIVQDMQRPTENGSPAPSHIKNNNRAKISDQVSDSSTFKLAELPQTGNVKGLNNKEEESKQKGNVKGSDDKEEESKQNGNSSQTLKPDTKGNINLEKSLVNSNKFINKLENVTLNNITSEAKEKPNNFSKHEILSMVDGNELDLNRPFKNLKGTSNKKPYTTVLHKDIDNSKPDPRNILPTRLPRNAARRAAEKLSTRYETISKFNADNDSTSESDSESSSGNESDRIASDVEADGDKDRLQSATGKVPHQNHNIVVRENNEIKKLNIHDLNTRVITSDPNTSTANTDKNIIPKQIISEKNESLSSSTKPTPKDIPGSQPPANTSRGVASLPNREVELNIQAPILSKKNNNIPVFEESNTSTVPQILRKPSFLESEIDSEVNDVFDKTTNESMNPISINKIPAVHSMNKPPAVHSKNQPPTIRSTNSKPSAAMPSIIKPSATMPSIIKPSATIPSSSKSSTTMPSNSIPPIAYTSNKKANNDTKTNSKLPTNTTNNIPPAFSSANNISAAFTPTNRRESVSNATKDTIEMQPSGKVKNLLSSQSVQKLNIQLSKESDSSSSSDGSTDSTSSDSDSSREDEEDSRFKNIREVNAALQKR</sequence>
<feature type="compositionally biased region" description="Low complexity" evidence="1">
    <location>
        <begin position="1032"/>
        <end position="1047"/>
    </location>
</feature>
<evidence type="ECO:0000313" key="3">
    <source>
        <dbReference type="EMBL" id="CCE64775.1"/>
    </source>
</evidence>
<dbReference type="InterPro" id="IPR043185">
    <property type="entry name" value="Net1/Tof2"/>
</dbReference>
<feature type="compositionally biased region" description="Basic and acidic residues" evidence="1">
    <location>
        <begin position="639"/>
        <end position="649"/>
    </location>
</feature>
<feature type="compositionally biased region" description="Acidic residues" evidence="1">
    <location>
        <begin position="264"/>
        <end position="281"/>
    </location>
</feature>
<feature type="compositionally biased region" description="Basic and acidic residues" evidence="1">
    <location>
        <begin position="698"/>
        <end position="708"/>
    </location>
</feature>
<dbReference type="GeneID" id="11532820"/>
<feature type="compositionally biased region" description="Polar residues" evidence="1">
    <location>
        <begin position="482"/>
        <end position="512"/>
    </location>
</feature>
<accession>G8BXZ7</accession>
<dbReference type="Pfam" id="PF10407">
    <property type="entry name" value="Cytokin_check_N"/>
    <property type="match status" value="1"/>
</dbReference>
<feature type="region of interest" description="Disordered" evidence="1">
    <location>
        <begin position="714"/>
        <end position="733"/>
    </location>
</feature>
<feature type="compositionally biased region" description="Polar residues" evidence="1">
    <location>
        <begin position="889"/>
        <end position="903"/>
    </location>
</feature>
<reference evidence="3 4" key="1">
    <citation type="journal article" date="2011" name="Proc. Natl. Acad. Sci. U.S.A.">
        <title>Evolutionary erosion of yeast sex chromosomes by mating-type switching accidents.</title>
        <authorList>
            <person name="Gordon J.L."/>
            <person name="Armisen D."/>
            <person name="Proux-Wera E."/>
            <person name="Oheigeartaigh S.S."/>
            <person name="Byrne K.P."/>
            <person name="Wolfe K.H."/>
        </authorList>
    </citation>
    <scope>NUCLEOTIDE SEQUENCE [LARGE SCALE GENOMIC DNA]</scope>
    <source>
        <strain evidence="4">ATCC 24235 / CBS 4417 / NBRC 1672 / NRRL Y-8282 / UCD 70-5</strain>
    </source>
</reference>
<dbReference type="EMBL" id="HE612864">
    <property type="protein sequence ID" value="CCE64775.1"/>
    <property type="molecule type" value="Genomic_DNA"/>
</dbReference>
<feature type="compositionally biased region" description="Low complexity" evidence="1">
    <location>
        <begin position="918"/>
        <end position="942"/>
    </location>
</feature>
<feature type="region of interest" description="Disordered" evidence="1">
    <location>
        <begin position="750"/>
        <end position="804"/>
    </location>
</feature>
<feature type="region of interest" description="Disordered" evidence="1">
    <location>
        <begin position="1023"/>
        <end position="1072"/>
    </location>
</feature>
<dbReference type="Proteomes" id="UP000005666">
    <property type="component" value="Chromosome 9"/>
</dbReference>
<proteinExistence type="predicted"/>
<dbReference type="OMA" id="LAQQIYP"/>
<feature type="region of interest" description="Disordered" evidence="1">
    <location>
        <begin position="412"/>
        <end position="470"/>
    </location>
</feature>
<feature type="compositionally biased region" description="Polar residues" evidence="1">
    <location>
        <begin position="551"/>
        <end position="560"/>
    </location>
</feature>
<feature type="compositionally biased region" description="Low complexity" evidence="1">
    <location>
        <begin position="974"/>
        <end position="985"/>
    </location>
</feature>
<keyword evidence="4" id="KW-1185">Reference proteome</keyword>
<dbReference type="PANTHER" id="PTHR28196">
    <property type="entry name" value="NUCLEOLAR PROTEIN NET1-RELATED"/>
    <property type="match status" value="1"/>
</dbReference>
<evidence type="ECO:0000313" key="4">
    <source>
        <dbReference type="Proteomes" id="UP000005666"/>
    </source>
</evidence>
<feature type="region of interest" description="Disordered" evidence="1">
    <location>
        <begin position="482"/>
        <end position="567"/>
    </location>
</feature>
<dbReference type="eggNOG" id="ENOG502QW4V">
    <property type="taxonomic scope" value="Eukaryota"/>
</dbReference>
<feature type="compositionally biased region" description="Basic and acidic residues" evidence="1">
    <location>
        <begin position="527"/>
        <end position="550"/>
    </location>
</feature>
<dbReference type="GO" id="GO:0000183">
    <property type="term" value="P:rDNA heterochromatin formation"/>
    <property type="evidence" value="ECO:0007669"/>
    <property type="project" value="InterPro"/>
</dbReference>
<protein>
    <recommendedName>
        <fullName evidence="2">Nucleolar protein Dnt1-like N-terminal domain-containing protein</fullName>
    </recommendedName>
</protein>
<feature type="domain" description="Nucleolar protein Dnt1-like N-terminal" evidence="2">
    <location>
        <begin position="97"/>
        <end position="168"/>
    </location>
</feature>
<feature type="region of interest" description="Disordered" evidence="1">
    <location>
        <begin position="639"/>
        <end position="708"/>
    </location>
</feature>
<feature type="compositionally biased region" description="Low complexity" evidence="1">
    <location>
        <begin position="454"/>
        <end position="470"/>
    </location>
</feature>
<dbReference type="InterPro" id="IPR018844">
    <property type="entry name" value="Dnt1-like_N"/>
</dbReference>